<evidence type="ECO:0000256" key="1">
    <source>
        <dbReference type="SAM" id="MobiDB-lite"/>
    </source>
</evidence>
<reference evidence="3 4" key="1">
    <citation type="submission" date="2016-09" db="EMBL/GenBank/DDBJ databases">
        <title>Extensive genetic diversity and differential bi-allelic expression allows diatom success in the polar Southern Ocean.</title>
        <authorList>
            <consortium name="DOE Joint Genome Institute"/>
            <person name="Mock T."/>
            <person name="Otillar R.P."/>
            <person name="Strauss J."/>
            <person name="Dupont C."/>
            <person name="Frickenhaus S."/>
            <person name="Maumus F."/>
            <person name="Mcmullan M."/>
            <person name="Sanges R."/>
            <person name="Schmutz J."/>
            <person name="Toseland A."/>
            <person name="Valas R."/>
            <person name="Veluchamy A."/>
            <person name="Ward B.J."/>
            <person name="Allen A."/>
            <person name="Barry K."/>
            <person name="Falciatore A."/>
            <person name="Ferrante M."/>
            <person name="Fortunato A.E."/>
            <person name="Gloeckner G."/>
            <person name="Gruber A."/>
            <person name="Hipkin R."/>
            <person name="Janech M."/>
            <person name="Kroth P."/>
            <person name="Leese F."/>
            <person name="Lindquist E."/>
            <person name="Lyon B.R."/>
            <person name="Martin J."/>
            <person name="Mayer C."/>
            <person name="Parker M."/>
            <person name="Quesneville H."/>
            <person name="Raymond J."/>
            <person name="Uhlig C."/>
            <person name="Valentin K.U."/>
            <person name="Worden A.Z."/>
            <person name="Armbrust E.V."/>
            <person name="Bowler C."/>
            <person name="Green B."/>
            <person name="Moulton V."/>
            <person name="Van Oosterhout C."/>
            <person name="Grigoriev I."/>
        </authorList>
    </citation>
    <scope>NUCLEOTIDE SEQUENCE [LARGE SCALE GENOMIC DNA]</scope>
    <source>
        <strain evidence="3 4">CCMP1102</strain>
    </source>
</reference>
<dbReference type="EMBL" id="KV784376">
    <property type="protein sequence ID" value="OEU09248.1"/>
    <property type="molecule type" value="Genomic_DNA"/>
</dbReference>
<organism evidence="3 4">
    <name type="scientific">Fragilariopsis cylindrus CCMP1102</name>
    <dbReference type="NCBI Taxonomy" id="635003"/>
    <lineage>
        <taxon>Eukaryota</taxon>
        <taxon>Sar</taxon>
        <taxon>Stramenopiles</taxon>
        <taxon>Ochrophyta</taxon>
        <taxon>Bacillariophyta</taxon>
        <taxon>Bacillariophyceae</taxon>
        <taxon>Bacillariophycidae</taxon>
        <taxon>Bacillariales</taxon>
        <taxon>Bacillariaceae</taxon>
        <taxon>Fragilariopsis</taxon>
    </lineage>
</organism>
<feature type="transmembrane region" description="Helical" evidence="2">
    <location>
        <begin position="149"/>
        <end position="168"/>
    </location>
</feature>
<evidence type="ECO:0000313" key="3">
    <source>
        <dbReference type="EMBL" id="OEU09248.1"/>
    </source>
</evidence>
<sequence>MTPKGNKNVSTSQGKQKLNRKQDDKSRRLPKQTLKTDSTSQRKQKLDGKQENQIKQKLNRKQEKSRRVTIDWTEKERKSYNEIPFVPNTKKRTTVEKSNEGVVQENKIEKSNLDNEINVAAEVEEGTNPTHLNVGHRLLRNAPRASRPYFRLGVSLVCAGLVLLFPLVRDPCRFRHLELRARKKSLPPPVLFQNHLQKANSAFSHGHGVTM</sequence>
<feature type="compositionally biased region" description="Basic and acidic residues" evidence="1">
    <location>
        <begin position="44"/>
        <end position="70"/>
    </location>
</feature>
<dbReference type="Proteomes" id="UP000095751">
    <property type="component" value="Unassembled WGS sequence"/>
</dbReference>
<dbReference type="InParanoid" id="A0A1E7ET97"/>
<keyword evidence="2" id="KW-0812">Transmembrane</keyword>
<keyword evidence="2" id="KW-0472">Membrane</keyword>
<feature type="compositionally biased region" description="Polar residues" evidence="1">
    <location>
        <begin position="1"/>
        <end position="16"/>
    </location>
</feature>
<dbReference type="KEGG" id="fcy:FRACYDRAFT_220594"/>
<proteinExistence type="predicted"/>
<name>A0A1E7ET97_9STRA</name>
<keyword evidence="2" id="KW-1133">Transmembrane helix</keyword>
<evidence type="ECO:0000313" key="4">
    <source>
        <dbReference type="Proteomes" id="UP000095751"/>
    </source>
</evidence>
<evidence type="ECO:0000256" key="2">
    <source>
        <dbReference type="SAM" id="Phobius"/>
    </source>
</evidence>
<keyword evidence="4" id="KW-1185">Reference proteome</keyword>
<protein>
    <submittedName>
        <fullName evidence="3">Uncharacterized protein</fullName>
    </submittedName>
</protein>
<feature type="region of interest" description="Disordered" evidence="1">
    <location>
        <begin position="1"/>
        <end position="70"/>
    </location>
</feature>
<accession>A0A1E7ET97</accession>
<gene>
    <name evidence="3" type="ORF">FRACYDRAFT_220594</name>
</gene>
<dbReference type="AlphaFoldDB" id="A0A1E7ET97"/>